<evidence type="ECO:0000259" key="7">
    <source>
        <dbReference type="Pfam" id="PF01765"/>
    </source>
</evidence>
<evidence type="ECO:0000256" key="1">
    <source>
        <dbReference type="ARBA" id="ARBA00004496"/>
    </source>
</evidence>
<protein>
    <recommendedName>
        <fullName evidence="6">Ribosome-recycling factor</fullName>
        <shortName evidence="6">RRF</shortName>
    </recommendedName>
    <alternativeName>
        <fullName evidence="6">Ribosome-releasing factor</fullName>
    </alternativeName>
</protein>
<dbReference type="SUPFAM" id="SSF55194">
    <property type="entry name" value="Ribosome recycling factor, RRF"/>
    <property type="match status" value="1"/>
</dbReference>
<dbReference type="HAMAP" id="MF_00040">
    <property type="entry name" value="RRF"/>
    <property type="match status" value="1"/>
</dbReference>
<evidence type="ECO:0000256" key="3">
    <source>
        <dbReference type="ARBA" id="ARBA00022490"/>
    </source>
</evidence>
<dbReference type="CDD" id="cd00520">
    <property type="entry name" value="RRF"/>
    <property type="match status" value="1"/>
</dbReference>
<evidence type="ECO:0000256" key="2">
    <source>
        <dbReference type="ARBA" id="ARBA00005912"/>
    </source>
</evidence>
<dbReference type="GO" id="GO:0043023">
    <property type="term" value="F:ribosomal large subunit binding"/>
    <property type="evidence" value="ECO:0007669"/>
    <property type="project" value="TreeGrafter"/>
</dbReference>
<evidence type="ECO:0000313" key="9">
    <source>
        <dbReference type="Proteomes" id="UP000092695"/>
    </source>
</evidence>
<sequence length="185" mass="21042">MINDLKKDAAERMDKSVHALKQELTKLRTGRAHTSLLDHITVEYYGSEVPLSQVANINVEDSRTLTVTPWEKPMVQAIEKAIMNSNLGLNPMSAGTVIRVPLPALTEERRKDMIRVVRQEAEGGRVAIRNIRRDVLGDIKDLQKEKLISEDDERRAQDEIQGITDKYIARVDEVLAEKEKDLMEI</sequence>
<dbReference type="KEGG" id="woc:BA177_07570"/>
<dbReference type="NCBIfam" id="TIGR00496">
    <property type="entry name" value="frr"/>
    <property type="match status" value="1"/>
</dbReference>
<dbReference type="Proteomes" id="UP000092695">
    <property type="component" value="Chromosome"/>
</dbReference>
<dbReference type="EMBL" id="CP016268">
    <property type="protein sequence ID" value="ANO51081.1"/>
    <property type="molecule type" value="Genomic_DNA"/>
</dbReference>
<dbReference type="FunFam" id="1.10.132.20:FF:000001">
    <property type="entry name" value="Ribosome-recycling factor"/>
    <property type="match status" value="1"/>
</dbReference>
<feature type="domain" description="Ribosome recycling factor" evidence="7">
    <location>
        <begin position="20"/>
        <end position="183"/>
    </location>
</feature>
<name>A0A193LF47_9GAMM</name>
<dbReference type="RefSeq" id="WP_068614980.1">
    <property type="nucleotide sequence ID" value="NZ_CP016268.1"/>
</dbReference>
<dbReference type="FunFam" id="3.30.1360.40:FF:000001">
    <property type="entry name" value="Ribosome-recycling factor"/>
    <property type="match status" value="1"/>
</dbReference>
<dbReference type="Pfam" id="PF01765">
    <property type="entry name" value="RRF"/>
    <property type="match status" value="1"/>
</dbReference>
<evidence type="ECO:0000256" key="5">
    <source>
        <dbReference type="ARBA" id="ARBA00025050"/>
    </source>
</evidence>
<gene>
    <name evidence="6" type="primary">frr</name>
    <name evidence="8" type="ORF">BA177_07570</name>
</gene>
<evidence type="ECO:0000313" key="8">
    <source>
        <dbReference type="EMBL" id="ANO51081.1"/>
    </source>
</evidence>
<organism evidence="8 9">
    <name type="scientific">Woeseia oceani</name>
    <dbReference type="NCBI Taxonomy" id="1548547"/>
    <lineage>
        <taxon>Bacteria</taxon>
        <taxon>Pseudomonadati</taxon>
        <taxon>Pseudomonadota</taxon>
        <taxon>Gammaproteobacteria</taxon>
        <taxon>Woeseiales</taxon>
        <taxon>Woeseiaceae</taxon>
        <taxon>Woeseia</taxon>
    </lineage>
</organism>
<dbReference type="AlphaFoldDB" id="A0A193LF47"/>
<keyword evidence="3 6" id="KW-0963">Cytoplasm</keyword>
<evidence type="ECO:0000256" key="4">
    <source>
        <dbReference type="ARBA" id="ARBA00022917"/>
    </source>
</evidence>
<dbReference type="STRING" id="1548547.BA177_07570"/>
<dbReference type="Gene3D" id="1.10.132.20">
    <property type="entry name" value="Ribosome-recycling factor"/>
    <property type="match status" value="1"/>
</dbReference>
<keyword evidence="4 6" id="KW-0648">Protein biosynthesis</keyword>
<dbReference type="InterPro" id="IPR002661">
    <property type="entry name" value="Ribosome_recyc_fac"/>
</dbReference>
<accession>A0A193LF47</accession>
<dbReference type="PANTHER" id="PTHR20982:SF3">
    <property type="entry name" value="MITOCHONDRIAL RIBOSOME RECYCLING FACTOR PSEUDO 1"/>
    <property type="match status" value="1"/>
</dbReference>
<dbReference type="PANTHER" id="PTHR20982">
    <property type="entry name" value="RIBOSOME RECYCLING FACTOR"/>
    <property type="match status" value="1"/>
</dbReference>
<keyword evidence="9" id="KW-1185">Reference proteome</keyword>
<proteinExistence type="inferred from homology"/>
<comment type="subcellular location">
    <subcellularLocation>
        <location evidence="1 6">Cytoplasm</location>
    </subcellularLocation>
</comment>
<comment type="function">
    <text evidence="5 6">Responsible for the release of ribosomes from messenger RNA at the termination of protein biosynthesis. May increase the efficiency of translation by recycling ribosomes from one round of translation to another.</text>
</comment>
<evidence type="ECO:0000256" key="6">
    <source>
        <dbReference type="HAMAP-Rule" id="MF_00040"/>
    </source>
</evidence>
<dbReference type="OrthoDB" id="9804006at2"/>
<dbReference type="Gene3D" id="3.30.1360.40">
    <property type="match status" value="1"/>
</dbReference>
<comment type="similarity">
    <text evidence="2 6">Belongs to the RRF family.</text>
</comment>
<dbReference type="GO" id="GO:0005829">
    <property type="term" value="C:cytosol"/>
    <property type="evidence" value="ECO:0007669"/>
    <property type="project" value="GOC"/>
</dbReference>
<dbReference type="GO" id="GO:0002184">
    <property type="term" value="P:cytoplasmic translational termination"/>
    <property type="evidence" value="ECO:0007669"/>
    <property type="project" value="TreeGrafter"/>
</dbReference>
<dbReference type="InterPro" id="IPR036191">
    <property type="entry name" value="RRF_sf"/>
</dbReference>
<reference evidence="8 9" key="1">
    <citation type="submission" date="2016-06" db="EMBL/GenBank/DDBJ databases">
        <title>Complete genome sequence of a deep-branching marine Gamma Proteobacterium Woeseia oceani type strain XK5.</title>
        <authorList>
            <person name="Mu D."/>
            <person name="Du Z."/>
        </authorList>
    </citation>
    <scope>NUCLEOTIDE SEQUENCE [LARGE SCALE GENOMIC DNA]</scope>
    <source>
        <strain evidence="8 9">XK5</strain>
    </source>
</reference>
<dbReference type="InterPro" id="IPR023584">
    <property type="entry name" value="Ribosome_recyc_fac_dom"/>
</dbReference>